<accession>A0A931HE27</accession>
<dbReference type="PANTHER" id="PTHR21432:SF20">
    <property type="entry name" value="ACETYL-COA HYDROLASE"/>
    <property type="match status" value="1"/>
</dbReference>
<evidence type="ECO:0000313" key="6">
    <source>
        <dbReference type="Proteomes" id="UP000617634"/>
    </source>
</evidence>
<dbReference type="SUPFAM" id="SSF100950">
    <property type="entry name" value="NagB/RpiA/CoA transferase-like"/>
    <property type="match status" value="2"/>
</dbReference>
<dbReference type="Pfam" id="PF02550">
    <property type="entry name" value="AcetylCoA_hydro"/>
    <property type="match status" value="1"/>
</dbReference>
<dbReference type="Gene3D" id="3.40.1080.10">
    <property type="entry name" value="Glutaconate Coenzyme A-transferase"/>
    <property type="match status" value="1"/>
</dbReference>
<evidence type="ECO:0000313" key="5">
    <source>
        <dbReference type="EMBL" id="MBH0114395.1"/>
    </source>
</evidence>
<dbReference type="Gene3D" id="3.30.750.70">
    <property type="entry name" value="4-hydroxybutyrate coenzyme like domains"/>
    <property type="match status" value="1"/>
</dbReference>
<dbReference type="Gene3D" id="3.40.1080.20">
    <property type="entry name" value="Acetyl-CoA hydrolase/transferase C-terminal domain"/>
    <property type="match status" value="1"/>
</dbReference>
<dbReference type="Pfam" id="PF13336">
    <property type="entry name" value="AcetylCoA_hyd_C"/>
    <property type="match status" value="1"/>
</dbReference>
<keyword evidence="2" id="KW-0808">Transferase</keyword>
<comment type="caution">
    <text evidence="5">The sequence shown here is derived from an EMBL/GenBank/DDBJ whole genome shotgun (WGS) entry which is preliminary data.</text>
</comment>
<dbReference type="Proteomes" id="UP000617634">
    <property type="component" value="Unassembled WGS sequence"/>
</dbReference>
<comment type="similarity">
    <text evidence="1">Belongs to the acetyl-CoA hydrolase/transferase family.</text>
</comment>
<protein>
    <submittedName>
        <fullName evidence="5">Acetyl-CoA hydrolase/transferase family protein</fullName>
    </submittedName>
</protein>
<dbReference type="InterPro" id="IPR026888">
    <property type="entry name" value="AcetylCoA_hyd_C"/>
</dbReference>
<dbReference type="RefSeq" id="WP_197165758.1">
    <property type="nucleotide sequence ID" value="NZ_JADZGI010000003.1"/>
</dbReference>
<evidence type="ECO:0000259" key="3">
    <source>
        <dbReference type="Pfam" id="PF02550"/>
    </source>
</evidence>
<dbReference type="InterPro" id="IPR003702">
    <property type="entry name" value="ActCoA_hydro_N"/>
</dbReference>
<feature type="domain" description="Acetyl-CoA hydrolase/transferase C-terminal" evidence="4">
    <location>
        <begin position="264"/>
        <end position="415"/>
    </location>
</feature>
<dbReference type="EMBL" id="JADZGI010000003">
    <property type="protein sequence ID" value="MBH0114395.1"/>
    <property type="molecule type" value="Genomic_DNA"/>
</dbReference>
<keyword evidence="5" id="KW-0378">Hydrolase</keyword>
<dbReference type="PANTHER" id="PTHR21432">
    <property type="entry name" value="ACETYL-COA HYDROLASE-RELATED"/>
    <property type="match status" value="1"/>
</dbReference>
<dbReference type="InterPro" id="IPR046433">
    <property type="entry name" value="ActCoA_hydro"/>
</dbReference>
<reference evidence="5" key="1">
    <citation type="submission" date="2020-11" db="EMBL/GenBank/DDBJ databases">
        <title>Novosphingobium aureum sp. nov., a marine bacterium isolated from sediment of a salt flat.</title>
        <authorList>
            <person name="Yoo Y."/>
            <person name="Kim J.-J."/>
        </authorList>
    </citation>
    <scope>NUCLEOTIDE SEQUENCE</scope>
    <source>
        <strain evidence="5">YJ-S2-02</strain>
    </source>
</reference>
<gene>
    <name evidence="5" type="ORF">I5E68_15730</name>
</gene>
<name>A0A931HE27_9SPHN</name>
<dbReference type="GO" id="GO:0006083">
    <property type="term" value="P:acetate metabolic process"/>
    <property type="evidence" value="ECO:0007669"/>
    <property type="project" value="InterPro"/>
</dbReference>
<feature type="domain" description="Acetyl-CoA hydrolase/transferase N-terminal" evidence="3">
    <location>
        <begin position="78"/>
        <end position="157"/>
    </location>
</feature>
<dbReference type="AlphaFoldDB" id="A0A931HE27"/>
<dbReference type="GO" id="GO:0008775">
    <property type="term" value="F:acetate CoA-transferase activity"/>
    <property type="evidence" value="ECO:0007669"/>
    <property type="project" value="InterPro"/>
</dbReference>
<evidence type="ECO:0000259" key="4">
    <source>
        <dbReference type="Pfam" id="PF13336"/>
    </source>
</evidence>
<sequence>MSLTLDPGALDLAQFLKPGDSVVMGQACGEPTTLVEALLDQAGAIGGIKVFIATSFSGLFQPENCEGIALSSMGAIGTLRTMAKANRLDVVPVHVGQLGPLIEAGVIACDVAMLQLGPANADGEHSCGLIADHVRAAAAKARCVIAEINASVPFTFGETIPAAMIDVAVPLERAPVEVAPAAITETDRAIATHAAPFITDGCVIQTGVGAIPDAILRQLTDRRDLGVHSGMLGDGLVDLIEAGVVTNARKAIDTGVSVNGALIGTARLYRWADRNPALRMCPGTYTHADAVLARIAGLVSINSALEVDLTGQVNAEQSGSSYLGGTGGQVDFVRAGARSPGGCSLIVLPSTARKGTLSRITAALSGPVTSARSEVDVIVTEFGAARLKGVGLAERARRLVAIAHPDFREALEREAHAIAQRGF</sequence>
<keyword evidence="6" id="KW-1185">Reference proteome</keyword>
<organism evidence="5 6">
    <name type="scientific">Novosphingobium aureum</name>
    <dbReference type="NCBI Taxonomy" id="2792964"/>
    <lineage>
        <taxon>Bacteria</taxon>
        <taxon>Pseudomonadati</taxon>
        <taxon>Pseudomonadota</taxon>
        <taxon>Alphaproteobacteria</taxon>
        <taxon>Sphingomonadales</taxon>
        <taxon>Sphingomonadaceae</taxon>
        <taxon>Novosphingobium</taxon>
    </lineage>
</organism>
<evidence type="ECO:0000256" key="1">
    <source>
        <dbReference type="ARBA" id="ARBA00009632"/>
    </source>
</evidence>
<evidence type="ECO:0000256" key="2">
    <source>
        <dbReference type="ARBA" id="ARBA00022679"/>
    </source>
</evidence>
<proteinExistence type="inferred from homology"/>
<dbReference type="InterPro" id="IPR037171">
    <property type="entry name" value="NagB/RpiA_transferase-like"/>
</dbReference>
<dbReference type="InterPro" id="IPR038460">
    <property type="entry name" value="AcetylCoA_hyd_C_sf"/>
</dbReference>
<dbReference type="GO" id="GO:0016787">
    <property type="term" value="F:hydrolase activity"/>
    <property type="evidence" value="ECO:0007669"/>
    <property type="project" value="UniProtKB-KW"/>
</dbReference>